<dbReference type="RefSeq" id="WP_197311490.1">
    <property type="nucleotide sequence ID" value="NZ_JADZLT010000050.1"/>
</dbReference>
<dbReference type="PANTHER" id="PTHR30004">
    <property type="entry name" value="4-HYDROXYTHREONINE-4-PHOSPHATE DEHYDROGENASE"/>
    <property type="match status" value="1"/>
</dbReference>
<evidence type="ECO:0000256" key="2">
    <source>
        <dbReference type="ARBA" id="ARBA00023002"/>
    </source>
</evidence>
<protein>
    <submittedName>
        <fullName evidence="4">4-hydroxythreonine-4-phosphate dehydrogenase PdxA</fullName>
        <ecNumber evidence="4">1.1.1.262</ecNumber>
    </submittedName>
</protein>
<sequence length="345" mass="35548">MNDTTLPIGITLGDIAGVGPEITVKAIAEMSAADRDRTIVFGNIPALEAAARVTGIDLAFAPVDAAPAGAVKVEHVAIDGDPIPFGKLDARAGDAAFRFIAKAVEHAVAGRIGCIVTAPINKEALNDAGHHYDGHTGMLAALTGSKASFMLLASERLSAIHVSTHVSLKTAIDRATPERILATIRAGHAHLKRIGLGRPRIAVAGINPHCGENGLFGNEDGLQIAPAVAAARAEGIDAHGPIPPDTVFHRAYHGAFDLVVAQYHDQGHIPMKLVAFESTVNVSLGLPVDRTSVDHGTAFDIAGTGRAEHVNMNAAIAYGRKLAANPKSAAERAATLAAPAQGTAA</sequence>
<dbReference type="AlphaFoldDB" id="A0A931I243"/>
<dbReference type="GO" id="GO:0050570">
    <property type="term" value="F:4-hydroxythreonine-4-phosphate dehydrogenase activity"/>
    <property type="evidence" value="ECO:0007669"/>
    <property type="project" value="UniProtKB-EC"/>
</dbReference>
<comment type="caution">
    <text evidence="4">The sequence shown here is derived from an EMBL/GenBank/DDBJ whole genome shotgun (WGS) entry which is preliminary data.</text>
</comment>
<keyword evidence="2 4" id="KW-0560">Oxidoreductase</keyword>
<accession>A0A931I243</accession>
<dbReference type="GO" id="GO:0046872">
    <property type="term" value="F:metal ion binding"/>
    <property type="evidence" value="ECO:0007669"/>
    <property type="project" value="UniProtKB-KW"/>
</dbReference>
<organism evidence="4 5">
    <name type="scientific">Methylobrevis albus</name>
    <dbReference type="NCBI Taxonomy" id="2793297"/>
    <lineage>
        <taxon>Bacteria</taxon>
        <taxon>Pseudomonadati</taxon>
        <taxon>Pseudomonadota</taxon>
        <taxon>Alphaproteobacteria</taxon>
        <taxon>Hyphomicrobiales</taxon>
        <taxon>Pleomorphomonadaceae</taxon>
        <taxon>Methylobrevis</taxon>
    </lineage>
</organism>
<dbReference type="Pfam" id="PF04166">
    <property type="entry name" value="PdxA"/>
    <property type="match status" value="1"/>
</dbReference>
<dbReference type="Proteomes" id="UP000631694">
    <property type="component" value="Unassembled WGS sequence"/>
</dbReference>
<dbReference type="PANTHER" id="PTHR30004:SF6">
    <property type="entry name" value="D-THREONATE 4-PHOSPHATE DEHYDROGENASE"/>
    <property type="match status" value="1"/>
</dbReference>
<evidence type="ECO:0000313" key="4">
    <source>
        <dbReference type="EMBL" id="MBH0238422.1"/>
    </source>
</evidence>
<evidence type="ECO:0000256" key="1">
    <source>
        <dbReference type="ARBA" id="ARBA00022723"/>
    </source>
</evidence>
<reference evidence="4" key="1">
    <citation type="submission" date="2020-12" db="EMBL/GenBank/DDBJ databases">
        <title>Methylobrevis albus sp. nov., isolated from fresh water lack sediment.</title>
        <authorList>
            <person name="Zou Q."/>
        </authorList>
    </citation>
    <scope>NUCLEOTIDE SEQUENCE</scope>
    <source>
        <strain evidence="4">L22</strain>
    </source>
</reference>
<dbReference type="SUPFAM" id="SSF53659">
    <property type="entry name" value="Isocitrate/Isopropylmalate dehydrogenase-like"/>
    <property type="match status" value="1"/>
</dbReference>
<dbReference type="InterPro" id="IPR005255">
    <property type="entry name" value="PdxA_fam"/>
</dbReference>
<dbReference type="EC" id="1.1.1.262" evidence="4"/>
<dbReference type="NCBIfam" id="TIGR00557">
    <property type="entry name" value="pdxA"/>
    <property type="match status" value="1"/>
</dbReference>
<evidence type="ECO:0000256" key="3">
    <source>
        <dbReference type="ARBA" id="ARBA00023027"/>
    </source>
</evidence>
<dbReference type="EMBL" id="JADZLT010000050">
    <property type="protein sequence ID" value="MBH0238422.1"/>
    <property type="molecule type" value="Genomic_DNA"/>
</dbReference>
<keyword evidence="3" id="KW-0520">NAD</keyword>
<dbReference type="GO" id="GO:0051287">
    <property type="term" value="F:NAD binding"/>
    <property type="evidence" value="ECO:0007669"/>
    <property type="project" value="InterPro"/>
</dbReference>
<gene>
    <name evidence="4" type="primary">pdxA</name>
    <name evidence="4" type="ORF">I5731_11360</name>
</gene>
<name>A0A931I243_9HYPH</name>
<evidence type="ECO:0000313" key="5">
    <source>
        <dbReference type="Proteomes" id="UP000631694"/>
    </source>
</evidence>
<dbReference type="Gene3D" id="3.40.718.10">
    <property type="entry name" value="Isopropylmalate Dehydrogenase"/>
    <property type="match status" value="1"/>
</dbReference>
<proteinExistence type="predicted"/>
<keyword evidence="1" id="KW-0479">Metal-binding</keyword>
<keyword evidence="5" id="KW-1185">Reference proteome</keyword>